<sequence>MAGAGMGLLAQLPLECLQSILQTLVHQDDVSTLATLLRVNKYIASITLPYLYSEPFQKSFHHWDSTKADALVTMDHLPRMLLTHYGVRALSYDDVPKVLSLHFNLTAYRSTTTTATNPSPLDYAAHIRHLCLQDWAFSTARRSVQHFPPDVQEYINGPEFRALYPFDLFLLGYDRPGQQSSIRPLCLRMLLHRELTWMLAYPILEQLQTLVIPVSDVNRYLGVLDRLGQLRCVHFFLDEVYDYHPSEAGRATEEWIARAQARKDKPMKLLLQFVERHTQLFKGQLRIVTCHPRFIWSPYSTRQTCPTEVQFQLLQLVPPLHNPTTLDASNEMHFAAHIEATNIGHVEDITLTPPAGAVLDRLCANRQFLQRCRVARHLHLTSLGKGSFKWAIDEKRAVKESMGNNTLILQQGSSPLPLQYDDRPACLQHGLVPLEDVWIGDLKDASTDEVDDIAIAFSETLRNFRVSVMIDQQDIPPVFHFGRGWVDMTVLVRLSLDTSGARMVLDRELLVRCPNLTFARLNDMTSHYQCSEIVPSAPAQLSRVVTLWLDGWSGLTFHPDTLYSTSELRTLHIGMIPDVNFIFDHEHCFIPPVEELNQSYNIGNSNDNAESAAAATAAWEAPQVIRPRWTWDWQLPHLTKLRFCGESAYLFEFRMLRGCPALEKLHLDMLTPNLTHTRTLSMVDLIIPSSNINNNSDSSIGGNNNGDSPSSLSSPSATVPERIILPTLRDLKLKGNWIIEDEFLFELLGVTFPKLAYLTALGWLGITLGGLLSVARAVAQPWKQILMAQPEPDRDTWAELGLVDKTEFRMENQVMLTELIFNGVEGDIRCLITQEPGASVATASENE</sequence>
<keyword evidence="2" id="KW-1133">Transmembrane helix</keyword>
<feature type="transmembrane region" description="Helical" evidence="2">
    <location>
        <begin position="755"/>
        <end position="779"/>
    </location>
</feature>
<keyword evidence="2" id="KW-0812">Transmembrane</keyword>
<dbReference type="Proteomes" id="UP000823405">
    <property type="component" value="Unassembled WGS sequence"/>
</dbReference>
<evidence type="ECO:0000313" key="3">
    <source>
        <dbReference type="EMBL" id="KAG0319788.1"/>
    </source>
</evidence>
<keyword evidence="2" id="KW-0472">Membrane</keyword>
<dbReference type="OrthoDB" id="2365181at2759"/>
<feature type="compositionally biased region" description="Low complexity" evidence="1">
    <location>
        <begin position="696"/>
        <end position="716"/>
    </location>
</feature>
<comment type="caution">
    <text evidence="3">The sequence shown here is derived from an EMBL/GenBank/DDBJ whole genome shotgun (WGS) entry which is preliminary data.</text>
</comment>
<dbReference type="EMBL" id="JAAAIN010000130">
    <property type="protein sequence ID" value="KAG0319788.1"/>
    <property type="molecule type" value="Genomic_DNA"/>
</dbReference>
<name>A0A9P6RKG9_9FUNG</name>
<protein>
    <submittedName>
        <fullName evidence="3">Uncharacterized protein</fullName>
    </submittedName>
</protein>
<dbReference type="InterPro" id="IPR032675">
    <property type="entry name" value="LRR_dom_sf"/>
</dbReference>
<keyword evidence="4" id="KW-1185">Reference proteome</keyword>
<organism evidence="3 4">
    <name type="scientific">Linnemannia gamsii</name>
    <dbReference type="NCBI Taxonomy" id="64522"/>
    <lineage>
        <taxon>Eukaryota</taxon>
        <taxon>Fungi</taxon>
        <taxon>Fungi incertae sedis</taxon>
        <taxon>Mucoromycota</taxon>
        <taxon>Mortierellomycotina</taxon>
        <taxon>Mortierellomycetes</taxon>
        <taxon>Mortierellales</taxon>
        <taxon>Mortierellaceae</taxon>
        <taxon>Linnemannia</taxon>
    </lineage>
</organism>
<evidence type="ECO:0000256" key="2">
    <source>
        <dbReference type="SAM" id="Phobius"/>
    </source>
</evidence>
<dbReference type="AlphaFoldDB" id="A0A9P6RKG9"/>
<evidence type="ECO:0000313" key="4">
    <source>
        <dbReference type="Proteomes" id="UP000823405"/>
    </source>
</evidence>
<reference evidence="3" key="1">
    <citation type="journal article" date="2020" name="Fungal Divers.">
        <title>Resolving the Mortierellaceae phylogeny through synthesis of multi-gene phylogenetics and phylogenomics.</title>
        <authorList>
            <person name="Vandepol N."/>
            <person name="Liber J."/>
            <person name="Desiro A."/>
            <person name="Na H."/>
            <person name="Kennedy M."/>
            <person name="Barry K."/>
            <person name="Grigoriev I.V."/>
            <person name="Miller A.N."/>
            <person name="O'Donnell K."/>
            <person name="Stajich J.E."/>
            <person name="Bonito G."/>
        </authorList>
    </citation>
    <scope>NUCLEOTIDE SEQUENCE</scope>
    <source>
        <strain evidence="3">NVP60</strain>
    </source>
</reference>
<feature type="region of interest" description="Disordered" evidence="1">
    <location>
        <begin position="696"/>
        <end position="717"/>
    </location>
</feature>
<dbReference type="Gene3D" id="3.80.10.10">
    <property type="entry name" value="Ribonuclease Inhibitor"/>
    <property type="match status" value="1"/>
</dbReference>
<evidence type="ECO:0000256" key="1">
    <source>
        <dbReference type="SAM" id="MobiDB-lite"/>
    </source>
</evidence>
<proteinExistence type="predicted"/>
<gene>
    <name evidence="3" type="ORF">BGZ97_001461</name>
</gene>
<accession>A0A9P6RKG9</accession>
<dbReference type="SUPFAM" id="SSF52047">
    <property type="entry name" value="RNI-like"/>
    <property type="match status" value="1"/>
</dbReference>